<evidence type="ECO:0000313" key="1">
    <source>
        <dbReference type="EMBL" id="JAE38649.1"/>
    </source>
</evidence>
<proteinExistence type="predicted"/>
<reference evidence="1" key="1">
    <citation type="submission" date="2014-09" db="EMBL/GenBank/DDBJ databases">
        <authorList>
            <person name="Magalhaes I.L.F."/>
            <person name="Oliveira U."/>
            <person name="Santos F.R."/>
            <person name="Vidigal T.H.D.A."/>
            <person name="Brescovit A.D."/>
            <person name="Santos A.J."/>
        </authorList>
    </citation>
    <scope>NUCLEOTIDE SEQUENCE</scope>
    <source>
        <tissue evidence="1">Shoot tissue taken approximately 20 cm above the soil surface</tissue>
    </source>
</reference>
<protein>
    <submittedName>
        <fullName evidence="1">Uncharacterized protein</fullName>
    </submittedName>
</protein>
<accession>A0A0A9HS74</accession>
<reference evidence="1" key="2">
    <citation type="journal article" date="2015" name="Data Brief">
        <title>Shoot transcriptome of the giant reed, Arundo donax.</title>
        <authorList>
            <person name="Barrero R.A."/>
            <person name="Guerrero F.D."/>
            <person name="Moolhuijzen P."/>
            <person name="Goolsby J.A."/>
            <person name="Tidwell J."/>
            <person name="Bellgard S.E."/>
            <person name="Bellgard M.I."/>
        </authorList>
    </citation>
    <scope>NUCLEOTIDE SEQUENCE</scope>
    <source>
        <tissue evidence="1">Shoot tissue taken approximately 20 cm above the soil surface</tissue>
    </source>
</reference>
<dbReference type="EMBL" id="GBRH01159247">
    <property type="protein sequence ID" value="JAE38649.1"/>
    <property type="molecule type" value="Transcribed_RNA"/>
</dbReference>
<name>A0A0A9HS74_ARUDO</name>
<dbReference type="AlphaFoldDB" id="A0A0A9HS74"/>
<organism evidence="1">
    <name type="scientific">Arundo donax</name>
    <name type="common">Giant reed</name>
    <name type="synonym">Donax arundinaceus</name>
    <dbReference type="NCBI Taxonomy" id="35708"/>
    <lineage>
        <taxon>Eukaryota</taxon>
        <taxon>Viridiplantae</taxon>
        <taxon>Streptophyta</taxon>
        <taxon>Embryophyta</taxon>
        <taxon>Tracheophyta</taxon>
        <taxon>Spermatophyta</taxon>
        <taxon>Magnoliopsida</taxon>
        <taxon>Liliopsida</taxon>
        <taxon>Poales</taxon>
        <taxon>Poaceae</taxon>
        <taxon>PACMAD clade</taxon>
        <taxon>Arundinoideae</taxon>
        <taxon>Arundineae</taxon>
        <taxon>Arundo</taxon>
    </lineage>
</organism>
<sequence>MLFSHHQYSVSTQRIPQPPAVLICC</sequence>